<dbReference type="GO" id="GO:0000156">
    <property type="term" value="F:phosphorelay response regulator activity"/>
    <property type="evidence" value="ECO:0007669"/>
    <property type="project" value="InterPro"/>
</dbReference>
<organism evidence="6 7">
    <name type="scientific">Acetatifactor muris</name>
    <dbReference type="NCBI Taxonomy" id="879566"/>
    <lineage>
        <taxon>Bacteria</taxon>
        <taxon>Bacillati</taxon>
        <taxon>Bacillota</taxon>
        <taxon>Clostridia</taxon>
        <taxon>Lachnospirales</taxon>
        <taxon>Lachnospiraceae</taxon>
        <taxon>Acetatifactor</taxon>
    </lineage>
</organism>
<feature type="domain" description="HTH LytTR-type" evidence="5">
    <location>
        <begin position="139"/>
        <end position="235"/>
    </location>
</feature>
<protein>
    <recommendedName>
        <fullName evidence="1">Stage 0 sporulation protein A homolog</fullName>
    </recommendedName>
</protein>
<keyword evidence="3" id="KW-0597">Phosphoprotein</keyword>
<dbReference type="GO" id="GO:0003677">
    <property type="term" value="F:DNA binding"/>
    <property type="evidence" value="ECO:0007669"/>
    <property type="project" value="InterPro"/>
</dbReference>
<dbReference type="Pfam" id="PF04397">
    <property type="entry name" value="LytTR"/>
    <property type="match status" value="1"/>
</dbReference>
<dbReference type="Gene3D" id="3.40.50.2300">
    <property type="match status" value="1"/>
</dbReference>
<evidence type="ECO:0000313" key="7">
    <source>
        <dbReference type="Proteomes" id="UP000236311"/>
    </source>
</evidence>
<feature type="modified residue" description="4-aspartylphosphate" evidence="3">
    <location>
        <position position="60"/>
    </location>
</feature>
<dbReference type="EMBL" id="OFSM01000040">
    <property type="protein sequence ID" value="SOY32130.1"/>
    <property type="molecule type" value="Genomic_DNA"/>
</dbReference>
<dbReference type="PROSITE" id="PS50110">
    <property type="entry name" value="RESPONSE_REGULATORY"/>
    <property type="match status" value="1"/>
</dbReference>
<reference evidence="6 7" key="1">
    <citation type="submission" date="2018-01" db="EMBL/GenBank/DDBJ databases">
        <authorList>
            <person name="Gaut B.S."/>
            <person name="Morton B.R."/>
            <person name="Clegg M.T."/>
            <person name="Duvall M.R."/>
        </authorList>
    </citation>
    <scope>NUCLEOTIDE SEQUENCE [LARGE SCALE GENOMIC DNA]</scope>
    <source>
        <strain evidence="6">GP69</strain>
    </source>
</reference>
<evidence type="ECO:0000259" key="4">
    <source>
        <dbReference type="PROSITE" id="PS50110"/>
    </source>
</evidence>
<name>A0A2K4ZNU8_9FIRM</name>
<proteinExistence type="predicted"/>
<evidence type="ECO:0000313" key="6">
    <source>
        <dbReference type="EMBL" id="SOY32130.1"/>
    </source>
</evidence>
<dbReference type="PROSITE" id="PS50930">
    <property type="entry name" value="HTH_LYTTR"/>
    <property type="match status" value="1"/>
</dbReference>
<dbReference type="RefSeq" id="WP_242982602.1">
    <property type="nucleotide sequence ID" value="NZ_JANJZD010000044.1"/>
</dbReference>
<dbReference type="InterPro" id="IPR011006">
    <property type="entry name" value="CheY-like_superfamily"/>
</dbReference>
<dbReference type="Gene3D" id="2.40.50.1020">
    <property type="entry name" value="LytTr DNA-binding domain"/>
    <property type="match status" value="1"/>
</dbReference>
<dbReference type="PANTHER" id="PTHR37299">
    <property type="entry name" value="TRANSCRIPTIONAL REGULATOR-RELATED"/>
    <property type="match status" value="1"/>
</dbReference>
<dbReference type="SMART" id="SM00850">
    <property type="entry name" value="LytTR"/>
    <property type="match status" value="1"/>
</dbReference>
<dbReference type="Pfam" id="PF00072">
    <property type="entry name" value="Response_reg"/>
    <property type="match status" value="1"/>
</dbReference>
<evidence type="ECO:0000256" key="1">
    <source>
        <dbReference type="ARBA" id="ARBA00018672"/>
    </source>
</evidence>
<dbReference type="Proteomes" id="UP000236311">
    <property type="component" value="Unassembled WGS sequence"/>
</dbReference>
<evidence type="ECO:0000256" key="3">
    <source>
        <dbReference type="PROSITE-ProRule" id="PRU00169"/>
    </source>
</evidence>
<evidence type="ECO:0000259" key="5">
    <source>
        <dbReference type="PROSITE" id="PS50930"/>
    </source>
</evidence>
<feature type="domain" description="Response regulatory" evidence="4">
    <location>
        <begin position="11"/>
        <end position="123"/>
    </location>
</feature>
<dbReference type="SMART" id="SM00448">
    <property type="entry name" value="REC"/>
    <property type="match status" value="1"/>
</dbReference>
<dbReference type="InterPro" id="IPR046947">
    <property type="entry name" value="LytR-like"/>
</dbReference>
<accession>A0A2K4ZNU8</accession>
<comment type="function">
    <text evidence="2">May play the central regulatory role in sporulation. It may be an element of the effector pathway responsible for the activation of sporulation genes in response to nutritional stress. Spo0A may act in concert with spo0H (a sigma factor) to control the expression of some genes that are critical to the sporulation process.</text>
</comment>
<evidence type="ECO:0000256" key="2">
    <source>
        <dbReference type="ARBA" id="ARBA00024867"/>
    </source>
</evidence>
<gene>
    <name evidence="6" type="primary">yehT_7</name>
    <name evidence="6" type="ORF">AMURIS_04883</name>
</gene>
<keyword evidence="7" id="KW-1185">Reference proteome</keyword>
<dbReference type="SUPFAM" id="SSF52172">
    <property type="entry name" value="CheY-like"/>
    <property type="match status" value="1"/>
</dbReference>
<dbReference type="InterPro" id="IPR001789">
    <property type="entry name" value="Sig_transdc_resp-reg_receiver"/>
</dbReference>
<sequence length="245" mass="28691">MGNELQVMRLNIAICDDEKAIREQINELIEKEKVGICLDLYETGDALLATDKKFDIVFLDIQMDGTDGIETAKRLRQRDEDTILIFITGIREYVFEAFDVAAFHYLLKPIEEDKFREVFHRAEREMEKRKTKRWETVFIKTRNRSFTLEKDSILYVESRGKKVEIHTTGEIIEAYASMNEMEGQLGESFYRCHRGYLVNMVYVAEYDSESVILNNGEYVYLAKEKYGEFVKAYMRYLRNGVGADG</sequence>
<dbReference type="PANTHER" id="PTHR37299:SF1">
    <property type="entry name" value="STAGE 0 SPORULATION PROTEIN A HOMOLOG"/>
    <property type="match status" value="1"/>
</dbReference>
<dbReference type="InterPro" id="IPR007492">
    <property type="entry name" value="LytTR_DNA-bd_dom"/>
</dbReference>
<dbReference type="AlphaFoldDB" id="A0A2K4ZNU8"/>